<accession>A0ABS4DG51</accession>
<evidence type="ECO:0000256" key="1">
    <source>
        <dbReference type="SAM" id="Coils"/>
    </source>
</evidence>
<gene>
    <name evidence="3" type="ORF">EYB53_022110</name>
</gene>
<dbReference type="SUPFAM" id="SSF158682">
    <property type="entry name" value="TerB-like"/>
    <property type="match status" value="1"/>
</dbReference>
<keyword evidence="2" id="KW-1133">Transmembrane helix</keyword>
<keyword evidence="1" id="KW-0175">Coiled coil</keyword>
<feature type="transmembrane region" description="Helical" evidence="2">
    <location>
        <begin position="268"/>
        <end position="295"/>
    </location>
</feature>
<keyword evidence="4" id="KW-1185">Reference proteome</keyword>
<keyword evidence="2" id="KW-0812">Transmembrane</keyword>
<dbReference type="InterPro" id="IPR029024">
    <property type="entry name" value="TerB-like"/>
</dbReference>
<dbReference type="Gene3D" id="1.10.3680.10">
    <property type="entry name" value="TerB-like"/>
    <property type="match status" value="1"/>
</dbReference>
<comment type="caution">
    <text evidence="3">The sequence shown here is derived from an EMBL/GenBank/DDBJ whole genome shotgun (WGS) entry which is preliminary data.</text>
</comment>
<dbReference type="EMBL" id="SIJK02000068">
    <property type="protein sequence ID" value="MBP1468423.1"/>
    <property type="molecule type" value="Genomic_DNA"/>
</dbReference>
<protein>
    <recommendedName>
        <fullName evidence="5">Co-chaperone DjlA N-terminal domain-containing protein</fullName>
    </recommendedName>
</protein>
<evidence type="ECO:0008006" key="5">
    <source>
        <dbReference type="Google" id="ProtNLM"/>
    </source>
</evidence>
<organism evidence="3 4">
    <name type="scientific">Candidatus Chloroploca mongolica</name>
    <dbReference type="NCBI Taxonomy" id="2528176"/>
    <lineage>
        <taxon>Bacteria</taxon>
        <taxon>Bacillati</taxon>
        <taxon>Chloroflexota</taxon>
        <taxon>Chloroflexia</taxon>
        <taxon>Chloroflexales</taxon>
        <taxon>Chloroflexineae</taxon>
        <taxon>Oscillochloridaceae</taxon>
        <taxon>Candidatus Chloroploca</taxon>
    </lineage>
</organism>
<feature type="coiled-coil region" evidence="1">
    <location>
        <begin position="303"/>
        <end position="376"/>
    </location>
</feature>
<evidence type="ECO:0000313" key="3">
    <source>
        <dbReference type="EMBL" id="MBP1468423.1"/>
    </source>
</evidence>
<reference evidence="3 4" key="1">
    <citation type="submission" date="2021-03" db="EMBL/GenBank/DDBJ databases">
        <authorList>
            <person name="Grouzdev D.S."/>
        </authorList>
    </citation>
    <scope>NUCLEOTIDE SEQUENCE [LARGE SCALE GENOMIC DNA]</scope>
    <source>
        <strain evidence="3 4">M50-1</strain>
    </source>
</reference>
<dbReference type="Proteomes" id="UP001193081">
    <property type="component" value="Unassembled WGS sequence"/>
</dbReference>
<dbReference type="RefSeq" id="WP_135481168.1">
    <property type="nucleotide sequence ID" value="NZ_SIJK02000068.1"/>
</dbReference>
<name>A0ABS4DG51_9CHLR</name>
<keyword evidence="2" id="KW-0472">Membrane</keyword>
<proteinExistence type="predicted"/>
<feature type="transmembrane region" description="Helical" evidence="2">
    <location>
        <begin position="240"/>
        <end position="262"/>
    </location>
</feature>
<evidence type="ECO:0000313" key="4">
    <source>
        <dbReference type="Proteomes" id="UP001193081"/>
    </source>
</evidence>
<evidence type="ECO:0000256" key="2">
    <source>
        <dbReference type="SAM" id="Phobius"/>
    </source>
</evidence>
<sequence length="378" mass="40661">MSDDFWGWAGKMIGKTQYQLEEGRKEADRLTREAQTRLAQAGKAVKATTAQFTKTAAEQAATLAGADSPVAQAAAHLHQQVAGGMEREAINVTTLPDHQRIAFAGALLAMAAADGELDKDELQIIFDVTDLDGLAVNCRRVIQQYLIEPPVFTDTLQPFVHATEMLRFGLMLNLWEVALANDLVSLEQEHLLITAKEELALRDDQYVAIRDFVTELRRIRERGLDDNAAAKLVKNAAAGLAAVGVPLGAVYLSGSVIGLSAAGITSGLAAVGLGFGMVPGIGVAVLLGSGIFVGVRRLLDVGSEQAQERLRAEEMRKAQLVIQHLQEAINVLAERIEALQGAATTAEANREGIVQLTRQIKALEQLIARRKAMEEALS</sequence>